<feature type="region of interest" description="Disordered" evidence="1">
    <location>
        <begin position="1"/>
        <end position="28"/>
    </location>
</feature>
<sequence>MRVTLASLSVLQRPEPDPSGPRGWTRARKSRLATVLTDDYELGAGIRKRHKGPEEEHDALIGMGKARGRSQTWDEHETSSDFISQVSNPVFQVCEILTQGLGAMLKVKKKKMASDQEQLASKLDKALSLTKQDKLKSPFKFSDSTGGKSKTGGGCGRYLTPYDSLLGKDRKALAKGLGLSLKSSREGKHKRAAKARKMDVGFKARGQPKSAHSPFASEVSSYSYSK</sequence>
<accession>A0ABQ9W7N3</accession>
<dbReference type="EMBL" id="JASSZA010000002">
    <property type="protein sequence ID" value="KAK2117084.1"/>
    <property type="molecule type" value="Genomic_DNA"/>
</dbReference>
<gene>
    <name evidence="2" type="primary">TNRC18_8</name>
    <name evidence="2" type="ORF">P7K49_003970</name>
</gene>
<evidence type="ECO:0000313" key="2">
    <source>
        <dbReference type="EMBL" id="KAK2117084.1"/>
    </source>
</evidence>
<comment type="caution">
    <text evidence="2">The sequence shown here is derived from an EMBL/GenBank/DDBJ whole genome shotgun (WGS) entry which is preliminary data.</text>
</comment>
<evidence type="ECO:0000256" key="1">
    <source>
        <dbReference type="SAM" id="MobiDB-lite"/>
    </source>
</evidence>
<reference evidence="2 3" key="1">
    <citation type="submission" date="2023-05" db="EMBL/GenBank/DDBJ databases">
        <title>B98-5 Cell Line De Novo Hybrid Assembly: An Optical Mapping Approach.</title>
        <authorList>
            <person name="Kananen K."/>
            <person name="Auerbach J.A."/>
            <person name="Kautto E."/>
            <person name="Blachly J.S."/>
        </authorList>
    </citation>
    <scope>NUCLEOTIDE SEQUENCE [LARGE SCALE GENOMIC DNA]</scope>
    <source>
        <strain evidence="2">B95-8</strain>
        <tissue evidence="2">Cell line</tissue>
    </source>
</reference>
<dbReference type="InterPro" id="IPR052429">
    <property type="entry name" value="BAH_domain_protein"/>
</dbReference>
<dbReference type="PANTHER" id="PTHR12505">
    <property type="entry name" value="PHD FINGER TRANSCRIPTION FACTOR"/>
    <property type="match status" value="1"/>
</dbReference>
<feature type="compositionally biased region" description="Polar residues" evidence="1">
    <location>
        <begin position="1"/>
        <end position="10"/>
    </location>
</feature>
<keyword evidence="3" id="KW-1185">Reference proteome</keyword>
<name>A0ABQ9W7N3_SAGOE</name>
<dbReference type="PANTHER" id="PTHR12505:SF21">
    <property type="entry name" value="TRINUCLEOTIDE REPEAT-CONTAINING GENE 18 PROTEIN"/>
    <property type="match status" value="1"/>
</dbReference>
<protein>
    <submittedName>
        <fullName evidence="2">Trinucleotide repeat-containing protein 18 protein</fullName>
    </submittedName>
</protein>
<dbReference type="Proteomes" id="UP001266305">
    <property type="component" value="Unassembled WGS sequence"/>
</dbReference>
<proteinExistence type="predicted"/>
<organism evidence="2 3">
    <name type="scientific">Saguinus oedipus</name>
    <name type="common">Cotton-top tamarin</name>
    <name type="synonym">Oedipomidas oedipus</name>
    <dbReference type="NCBI Taxonomy" id="9490"/>
    <lineage>
        <taxon>Eukaryota</taxon>
        <taxon>Metazoa</taxon>
        <taxon>Chordata</taxon>
        <taxon>Craniata</taxon>
        <taxon>Vertebrata</taxon>
        <taxon>Euteleostomi</taxon>
        <taxon>Mammalia</taxon>
        <taxon>Eutheria</taxon>
        <taxon>Euarchontoglires</taxon>
        <taxon>Primates</taxon>
        <taxon>Haplorrhini</taxon>
        <taxon>Platyrrhini</taxon>
        <taxon>Cebidae</taxon>
        <taxon>Callitrichinae</taxon>
        <taxon>Saguinus</taxon>
    </lineage>
</organism>
<feature type="region of interest" description="Disordered" evidence="1">
    <location>
        <begin position="182"/>
        <end position="226"/>
    </location>
</feature>
<evidence type="ECO:0000313" key="3">
    <source>
        <dbReference type="Proteomes" id="UP001266305"/>
    </source>
</evidence>